<dbReference type="Proteomes" id="UP000198510">
    <property type="component" value="Unassembled WGS sequence"/>
</dbReference>
<gene>
    <name evidence="4" type="ORF">SAMN05421823_109137</name>
</gene>
<keyword evidence="2" id="KW-0732">Signal</keyword>
<evidence type="ECO:0000256" key="2">
    <source>
        <dbReference type="SAM" id="SignalP"/>
    </source>
</evidence>
<keyword evidence="1" id="KW-0378">Hydrolase</keyword>
<dbReference type="InterPro" id="IPR053145">
    <property type="entry name" value="AB_hydrolase_Est10"/>
</dbReference>
<dbReference type="SUPFAM" id="SSF53474">
    <property type="entry name" value="alpha/beta-Hydrolases"/>
    <property type="match status" value="1"/>
</dbReference>
<dbReference type="PROSITE" id="PS00708">
    <property type="entry name" value="PRO_ENDOPEP_SER"/>
    <property type="match status" value="1"/>
</dbReference>
<proteinExistence type="predicted"/>
<reference evidence="4 5" key="1">
    <citation type="submission" date="2016-10" db="EMBL/GenBank/DDBJ databases">
        <authorList>
            <person name="de Groot N.N."/>
        </authorList>
    </citation>
    <scope>NUCLEOTIDE SEQUENCE [LARGE SCALE GENOMIC DNA]</scope>
    <source>
        <strain evidence="4 5">DSM 25186</strain>
    </source>
</reference>
<feature type="domain" description="Serine aminopeptidase S33" evidence="3">
    <location>
        <begin position="188"/>
        <end position="430"/>
    </location>
</feature>
<organism evidence="4 5">
    <name type="scientific">Catalinimonas alkaloidigena</name>
    <dbReference type="NCBI Taxonomy" id="1075417"/>
    <lineage>
        <taxon>Bacteria</taxon>
        <taxon>Pseudomonadati</taxon>
        <taxon>Bacteroidota</taxon>
        <taxon>Cytophagia</taxon>
        <taxon>Cytophagales</taxon>
        <taxon>Catalimonadaceae</taxon>
        <taxon>Catalinimonas</taxon>
    </lineage>
</organism>
<dbReference type="GO" id="GO:0052689">
    <property type="term" value="F:carboxylic ester hydrolase activity"/>
    <property type="evidence" value="ECO:0007669"/>
    <property type="project" value="TreeGrafter"/>
</dbReference>
<feature type="signal peptide" evidence="2">
    <location>
        <begin position="1"/>
        <end position="20"/>
    </location>
</feature>
<dbReference type="AlphaFoldDB" id="A0A1G9PCP3"/>
<keyword evidence="5" id="KW-1185">Reference proteome</keyword>
<dbReference type="OrthoDB" id="9809549at2"/>
<dbReference type="GO" id="GO:0006508">
    <property type="term" value="P:proteolysis"/>
    <property type="evidence" value="ECO:0007669"/>
    <property type="project" value="InterPro"/>
</dbReference>
<evidence type="ECO:0000259" key="3">
    <source>
        <dbReference type="Pfam" id="PF12146"/>
    </source>
</evidence>
<dbReference type="Pfam" id="PF12146">
    <property type="entry name" value="Hydrolase_4"/>
    <property type="match status" value="1"/>
</dbReference>
<accession>A0A1G9PCP3</accession>
<dbReference type="PANTHER" id="PTHR43265:SF1">
    <property type="entry name" value="ESTERASE ESTD"/>
    <property type="match status" value="1"/>
</dbReference>
<dbReference type="InterPro" id="IPR029058">
    <property type="entry name" value="AB_hydrolase_fold"/>
</dbReference>
<name>A0A1G9PCP3_9BACT</name>
<dbReference type="EMBL" id="FNFO01000009">
    <property type="protein sequence ID" value="SDL95915.1"/>
    <property type="molecule type" value="Genomic_DNA"/>
</dbReference>
<dbReference type="GO" id="GO:0004252">
    <property type="term" value="F:serine-type endopeptidase activity"/>
    <property type="evidence" value="ECO:0007669"/>
    <property type="project" value="InterPro"/>
</dbReference>
<dbReference type="Gene3D" id="3.40.50.1820">
    <property type="entry name" value="alpha/beta hydrolase"/>
    <property type="match status" value="1"/>
</dbReference>
<dbReference type="STRING" id="1075417.SAMN05421823_109137"/>
<dbReference type="InterPro" id="IPR022742">
    <property type="entry name" value="Hydrolase_4"/>
</dbReference>
<protein>
    <recommendedName>
        <fullName evidence="3">Serine aminopeptidase S33 domain-containing protein</fullName>
    </recommendedName>
</protein>
<evidence type="ECO:0000313" key="4">
    <source>
        <dbReference type="EMBL" id="SDL95915.1"/>
    </source>
</evidence>
<dbReference type="RefSeq" id="WP_089685658.1">
    <property type="nucleotide sequence ID" value="NZ_FNFO01000009.1"/>
</dbReference>
<dbReference type="InterPro" id="IPR002471">
    <property type="entry name" value="Pept_S9_AS"/>
</dbReference>
<evidence type="ECO:0000256" key="1">
    <source>
        <dbReference type="ARBA" id="ARBA00022801"/>
    </source>
</evidence>
<evidence type="ECO:0000313" key="5">
    <source>
        <dbReference type="Proteomes" id="UP000198510"/>
    </source>
</evidence>
<feature type="chain" id="PRO_5011661344" description="Serine aminopeptidase S33 domain-containing protein" evidence="2">
    <location>
        <begin position="21"/>
        <end position="474"/>
    </location>
</feature>
<sequence>MKTFFLYLLLVGVLVETTWAQDLTGTWQGALSVQGQSLPLVVHLKPVDGGYTGTLDSPKQNAFGLAISSVELNQKRLTLGLTALGASYEGTLVTADSLAGTWKQGGASFPLNLKRTDTEVGESRKPQEPKPPFLYESKDVSFQNAVAHLQLAGTLTLPKGAGPFPAVVLVSGSGPQNRDEEIFGHKPFAVLADYLTRHNIAVLRYDDRGQGQSQGDFATATTEDFATDAAAAFAFLKQQAKIDPTRVGIVGHSEGGLIAPMLAAQDTTVAFLVLLAAPGVATDDLMLQQSILISEASGAAPQEIEQQVQLNRQLFNILKSNDEPEALLEQMTELVDAEAKRRAGGDEATEAALKQQMTRALAPTMSPWFRYFINLNPRPTLMQVTCPVLALNGEKDLQVPAGPNLKALADALKSSGNTRVTTRELPGLNHLFQTAQTGLPAEYGQLEETFAPVALETIADWINGLAQQTYGVKE</sequence>
<dbReference type="PANTHER" id="PTHR43265">
    <property type="entry name" value="ESTERASE ESTD"/>
    <property type="match status" value="1"/>
</dbReference>